<gene>
    <name evidence="2" type="ORF">HDA36_005780</name>
</gene>
<dbReference type="RefSeq" id="WP_184398567.1">
    <property type="nucleotide sequence ID" value="NZ_BAAAJD010000151.1"/>
</dbReference>
<keyword evidence="1" id="KW-1133">Transmembrane helix</keyword>
<feature type="transmembrane region" description="Helical" evidence="1">
    <location>
        <begin position="68"/>
        <end position="86"/>
    </location>
</feature>
<protein>
    <recommendedName>
        <fullName evidence="4">Integral membrane protein</fullName>
    </recommendedName>
</protein>
<organism evidence="2 3">
    <name type="scientific">Nocardiopsis composta</name>
    <dbReference type="NCBI Taxonomy" id="157465"/>
    <lineage>
        <taxon>Bacteria</taxon>
        <taxon>Bacillati</taxon>
        <taxon>Actinomycetota</taxon>
        <taxon>Actinomycetes</taxon>
        <taxon>Streptosporangiales</taxon>
        <taxon>Nocardiopsidaceae</taxon>
        <taxon>Nocardiopsis</taxon>
    </lineage>
</organism>
<name>A0A7W8QS62_9ACTN</name>
<evidence type="ECO:0008006" key="4">
    <source>
        <dbReference type="Google" id="ProtNLM"/>
    </source>
</evidence>
<feature type="transmembrane region" description="Helical" evidence="1">
    <location>
        <begin position="93"/>
        <end position="111"/>
    </location>
</feature>
<keyword evidence="3" id="KW-1185">Reference proteome</keyword>
<dbReference type="Proteomes" id="UP000572635">
    <property type="component" value="Unassembled WGS sequence"/>
</dbReference>
<keyword evidence="1" id="KW-0812">Transmembrane</keyword>
<evidence type="ECO:0000256" key="1">
    <source>
        <dbReference type="SAM" id="Phobius"/>
    </source>
</evidence>
<proteinExistence type="predicted"/>
<evidence type="ECO:0000313" key="3">
    <source>
        <dbReference type="Proteomes" id="UP000572635"/>
    </source>
</evidence>
<evidence type="ECO:0000313" key="2">
    <source>
        <dbReference type="EMBL" id="MBB5435632.1"/>
    </source>
</evidence>
<accession>A0A7W8QS62</accession>
<keyword evidence="1" id="KW-0472">Membrane</keyword>
<comment type="caution">
    <text evidence="2">The sequence shown here is derived from an EMBL/GenBank/DDBJ whole genome shotgun (WGS) entry which is preliminary data.</text>
</comment>
<dbReference type="EMBL" id="JACHDB010000002">
    <property type="protein sequence ID" value="MBB5435632.1"/>
    <property type="molecule type" value="Genomic_DNA"/>
</dbReference>
<sequence>MAFIHSLLVFLHLLGMAGIIAGFLMQLATDSAKAPKAILHSSLLQLVTGLLLVGLAEMGDGAVDHIKIGVKLVVAAAVTVVAVLNVRKPATRLGVIAGALAVLNVAVAVFWQ</sequence>
<feature type="transmembrane region" description="Helical" evidence="1">
    <location>
        <begin position="6"/>
        <end position="25"/>
    </location>
</feature>
<dbReference type="AlphaFoldDB" id="A0A7W8QS62"/>
<reference evidence="2 3" key="1">
    <citation type="submission" date="2020-08" db="EMBL/GenBank/DDBJ databases">
        <title>Sequencing the genomes of 1000 actinobacteria strains.</title>
        <authorList>
            <person name="Klenk H.-P."/>
        </authorList>
    </citation>
    <scope>NUCLEOTIDE SEQUENCE [LARGE SCALE GENOMIC DNA]</scope>
    <source>
        <strain evidence="2 3">DSM 44551</strain>
    </source>
</reference>